<organism evidence="1 2">
    <name type="scientific">Saccharomonospora xinjiangensis XJ-54</name>
    <dbReference type="NCBI Taxonomy" id="882086"/>
    <lineage>
        <taxon>Bacteria</taxon>
        <taxon>Bacillati</taxon>
        <taxon>Actinomycetota</taxon>
        <taxon>Actinomycetes</taxon>
        <taxon>Pseudonocardiales</taxon>
        <taxon>Pseudonocardiaceae</taxon>
        <taxon>Saccharomonospora</taxon>
    </lineage>
</organism>
<reference evidence="1 2" key="1">
    <citation type="submission" date="2012-01" db="EMBL/GenBank/DDBJ databases">
        <title>Improved High-Quality Draft sequence of Saccharomonospora xinjiangensis XJ-54.</title>
        <authorList>
            <consortium name="US DOE Joint Genome Institute"/>
            <person name="Lucas S."/>
            <person name="Han J."/>
            <person name="Lapidus A."/>
            <person name="Cheng J.-F."/>
            <person name="Goodwin L."/>
            <person name="Pitluck S."/>
            <person name="Peters L."/>
            <person name="Mikhailova N."/>
            <person name="Teshima H."/>
            <person name="Detter J.C."/>
            <person name="Han C."/>
            <person name="Tapia R."/>
            <person name="Land M."/>
            <person name="Hauser L."/>
            <person name="Kyrpides N."/>
            <person name="Ivanova N."/>
            <person name="Pagani I."/>
            <person name="Brambilla E.-M."/>
            <person name="Klenk H.-P."/>
            <person name="Woyke T."/>
        </authorList>
    </citation>
    <scope>NUCLEOTIDE SEQUENCE [LARGE SCALE GENOMIC DNA]</scope>
    <source>
        <strain evidence="1 2">XJ-54</strain>
    </source>
</reference>
<protein>
    <recommendedName>
        <fullName evidence="3">PE domain-containing protein</fullName>
    </recommendedName>
</protein>
<dbReference type="STRING" id="882086.SacxiDRAFT_2983"/>
<keyword evidence="2" id="KW-1185">Reference proteome</keyword>
<gene>
    <name evidence="1" type="ORF">SacxiDRAFT_2983</name>
</gene>
<dbReference type="eggNOG" id="ENOG5031PSZ">
    <property type="taxonomic scope" value="Bacteria"/>
</dbReference>
<dbReference type="Proteomes" id="UP000004691">
    <property type="component" value="Unassembled WGS sequence"/>
</dbReference>
<evidence type="ECO:0008006" key="3">
    <source>
        <dbReference type="Google" id="ProtNLM"/>
    </source>
</evidence>
<name>I0V4Z2_9PSEU</name>
<dbReference type="HOGENOM" id="CLU_141649_0_0_11"/>
<sequence length="143" mass="14780">MAPGDGGGAGVMANLWNGVNFIVDGKPSVPGAEGGFDLDLATAEGLYREAVSLAHDLQKIWRDAEQLCETQPVADDPASVSFNNAGVEAFKAGAAHVKAEIEYYRGLARALGKALGMYQEADEQAGKDIAASGGESGSDRPVI</sequence>
<evidence type="ECO:0000313" key="1">
    <source>
        <dbReference type="EMBL" id="EID55195.1"/>
    </source>
</evidence>
<evidence type="ECO:0000313" key="2">
    <source>
        <dbReference type="Proteomes" id="UP000004691"/>
    </source>
</evidence>
<proteinExistence type="predicted"/>
<dbReference type="EMBL" id="JH636049">
    <property type="protein sequence ID" value="EID55195.1"/>
    <property type="molecule type" value="Genomic_DNA"/>
</dbReference>
<dbReference type="AlphaFoldDB" id="I0V4Z2"/>
<accession>I0V4Z2</accession>
<dbReference type="RefSeq" id="WP_006239340.1">
    <property type="nucleotide sequence ID" value="NZ_JH636049.1"/>
</dbReference>